<dbReference type="Proteomes" id="UP000703038">
    <property type="component" value="Unassembled WGS sequence"/>
</dbReference>
<dbReference type="Pfam" id="PF03007">
    <property type="entry name" value="WS_DGAT_cat"/>
    <property type="match status" value="1"/>
</dbReference>
<evidence type="ECO:0000313" key="3">
    <source>
        <dbReference type="EMBL" id="MBM7413994.1"/>
    </source>
</evidence>
<evidence type="ECO:0000313" key="4">
    <source>
        <dbReference type="Proteomes" id="UP000703038"/>
    </source>
</evidence>
<proteinExistence type="predicted"/>
<name>A0ABS2KPU5_9NOCA</name>
<evidence type="ECO:0008006" key="5">
    <source>
        <dbReference type="Google" id="ProtNLM"/>
    </source>
</evidence>
<evidence type="ECO:0000259" key="1">
    <source>
        <dbReference type="Pfam" id="PF03007"/>
    </source>
</evidence>
<organism evidence="3 4">
    <name type="scientific">Rhodococcoides corynebacterioides</name>
    <dbReference type="NCBI Taxonomy" id="53972"/>
    <lineage>
        <taxon>Bacteria</taxon>
        <taxon>Bacillati</taxon>
        <taxon>Actinomycetota</taxon>
        <taxon>Actinomycetes</taxon>
        <taxon>Mycobacteriales</taxon>
        <taxon>Nocardiaceae</taxon>
        <taxon>Rhodococcoides</taxon>
    </lineage>
</organism>
<dbReference type="Pfam" id="PF06974">
    <property type="entry name" value="WS_DGAT_C"/>
    <property type="match status" value="1"/>
</dbReference>
<reference evidence="3 4" key="1">
    <citation type="submission" date="2021-01" db="EMBL/GenBank/DDBJ databases">
        <title>Genomics of switchgrass bacterial isolates.</title>
        <authorList>
            <person name="Shade A."/>
        </authorList>
    </citation>
    <scope>NUCLEOTIDE SEQUENCE [LARGE SCALE GENOMIC DNA]</scope>
    <source>
        <strain evidence="3 4">PvP111</strain>
    </source>
</reference>
<sequence>MTGRLTATDARMYWLSRRLPSDQFLLYAFDGALDDPDDAAAALVRRAHVVDGLSVRLRETRWTADYPYWVPTEVTRDRVGVHAGGTWQECLDRVAESFGDQVDPRREPWRVHLYPRVDGVPGTTGSATVLVLQIAHSLGDGGRVSALARALLTDEPPPAVRTVVLPAPLAVARGAVEFPARVIGMVRRAREAVVADRRRTADTAAGVVPAPPLPRAPTVLSRPAGGITRIRCVVCPASDLRTDTVSVTVAALVVVSDAMSRHLASLGEPVPDDLGAEVMIAIPRESRTIAAANAFHNAGVDLHPSVQNLRARARAIDDSLRDRRRRLEHPAFGVGDRATETVPAVIVRRDVDRADLSMAPTTVAGHTVVSSVNRGVADLTLSGRPVVLSAGFPALSPAVGITHGVHGIGDVVTLSIVTSDDVMDADAYSDCLREAVDRVREALR</sequence>
<evidence type="ECO:0000259" key="2">
    <source>
        <dbReference type="Pfam" id="PF06974"/>
    </source>
</evidence>
<comment type="caution">
    <text evidence="3">The sequence shown here is derived from an EMBL/GenBank/DDBJ whole genome shotgun (WGS) entry which is preliminary data.</text>
</comment>
<dbReference type="InterPro" id="IPR009721">
    <property type="entry name" value="O-acyltransferase_WSD1_C"/>
</dbReference>
<accession>A0ABS2KPU5</accession>
<keyword evidence="4" id="KW-1185">Reference proteome</keyword>
<feature type="domain" description="O-acyltransferase WSD1-like N-terminal" evidence="1">
    <location>
        <begin position="37"/>
        <end position="241"/>
    </location>
</feature>
<dbReference type="InterPro" id="IPR004255">
    <property type="entry name" value="O-acyltransferase_WSD1_N"/>
</dbReference>
<protein>
    <recommendedName>
        <fullName evidence="5">Diacylglycerol O-acyltransferase</fullName>
    </recommendedName>
</protein>
<gene>
    <name evidence="3" type="ORF">JOE42_000727</name>
</gene>
<dbReference type="EMBL" id="JAFBBK010000001">
    <property type="protein sequence ID" value="MBM7413994.1"/>
    <property type="molecule type" value="Genomic_DNA"/>
</dbReference>
<dbReference type="RefSeq" id="WP_204866748.1">
    <property type="nucleotide sequence ID" value="NZ_JAFBBK010000001.1"/>
</dbReference>
<feature type="domain" description="O-acyltransferase WSD1 C-terminal" evidence="2">
    <location>
        <begin position="293"/>
        <end position="437"/>
    </location>
</feature>